<proteinExistence type="predicted"/>
<evidence type="ECO:0000313" key="2">
    <source>
        <dbReference type="EMBL" id="TCU97298.1"/>
    </source>
</evidence>
<accession>A0A4R3V288</accession>
<feature type="compositionally biased region" description="Basic and acidic residues" evidence="1">
    <location>
        <begin position="51"/>
        <end position="64"/>
    </location>
</feature>
<reference evidence="2 3" key="1">
    <citation type="submission" date="2019-03" db="EMBL/GenBank/DDBJ databases">
        <title>Genomic Encyclopedia of Type Strains, Phase IV (KMG-IV): sequencing the most valuable type-strain genomes for metagenomic binning, comparative biology and taxonomic classification.</title>
        <authorList>
            <person name="Goeker M."/>
        </authorList>
    </citation>
    <scope>NUCLEOTIDE SEQUENCE [LARGE SCALE GENOMIC DNA]</scope>
    <source>
        <strain evidence="2 3">DSM 100048</strain>
    </source>
</reference>
<sequence length="64" mass="6930">MRPDATREQLIEALRVSGINLSLAAALQSKALALALRNTAIALEKQRKKSPPIDHKRLAAGDID</sequence>
<comment type="caution">
    <text evidence="2">The sequence shown here is derived from an EMBL/GenBank/DDBJ whole genome shotgun (WGS) entry which is preliminary data.</text>
</comment>
<name>A0A4R3V288_9BURK</name>
<dbReference type="RefSeq" id="WP_132477391.1">
    <property type="nucleotide sequence ID" value="NZ_JBHRVM010000001.1"/>
</dbReference>
<evidence type="ECO:0000256" key="1">
    <source>
        <dbReference type="SAM" id="MobiDB-lite"/>
    </source>
</evidence>
<dbReference type="EMBL" id="SMBX01000006">
    <property type="protein sequence ID" value="TCU97298.1"/>
    <property type="molecule type" value="Genomic_DNA"/>
</dbReference>
<dbReference type="Proteomes" id="UP000294692">
    <property type="component" value="Unassembled WGS sequence"/>
</dbReference>
<organism evidence="2 3">
    <name type="scientific">Paracandidimonas soli</name>
    <dbReference type="NCBI Taxonomy" id="1917182"/>
    <lineage>
        <taxon>Bacteria</taxon>
        <taxon>Pseudomonadati</taxon>
        <taxon>Pseudomonadota</taxon>
        <taxon>Betaproteobacteria</taxon>
        <taxon>Burkholderiales</taxon>
        <taxon>Alcaligenaceae</taxon>
        <taxon>Paracandidimonas</taxon>
    </lineage>
</organism>
<evidence type="ECO:0000313" key="3">
    <source>
        <dbReference type="Proteomes" id="UP000294692"/>
    </source>
</evidence>
<protein>
    <submittedName>
        <fullName evidence="2">Uncharacterized protein</fullName>
    </submittedName>
</protein>
<gene>
    <name evidence="2" type="ORF">EV686_106181</name>
</gene>
<dbReference type="AlphaFoldDB" id="A0A4R3V288"/>
<feature type="region of interest" description="Disordered" evidence="1">
    <location>
        <begin position="45"/>
        <end position="64"/>
    </location>
</feature>
<keyword evidence="3" id="KW-1185">Reference proteome</keyword>